<feature type="region of interest" description="Disordered" evidence="1">
    <location>
        <begin position="1"/>
        <end position="26"/>
    </location>
</feature>
<evidence type="ECO:0000313" key="3">
    <source>
        <dbReference type="Proteomes" id="UP000299102"/>
    </source>
</evidence>
<dbReference type="AlphaFoldDB" id="A0A4C1VN73"/>
<keyword evidence="3" id="KW-1185">Reference proteome</keyword>
<sequence>MNWTSQRETASYQVDRRPGQGRRPQLVTDRRKRHLNRAIFFRRDALARRLVADWCVSRPGRCIKALHDVKRRQCRTSSMAYIIIT</sequence>
<dbReference type="EMBL" id="BGZK01000371">
    <property type="protein sequence ID" value="GBP39797.1"/>
    <property type="molecule type" value="Genomic_DNA"/>
</dbReference>
<feature type="compositionally biased region" description="Polar residues" evidence="1">
    <location>
        <begin position="1"/>
        <end position="12"/>
    </location>
</feature>
<reference evidence="2 3" key="1">
    <citation type="journal article" date="2019" name="Commun. Biol.">
        <title>The bagworm genome reveals a unique fibroin gene that provides high tensile strength.</title>
        <authorList>
            <person name="Kono N."/>
            <person name="Nakamura H."/>
            <person name="Ohtoshi R."/>
            <person name="Tomita M."/>
            <person name="Numata K."/>
            <person name="Arakawa K."/>
        </authorList>
    </citation>
    <scope>NUCLEOTIDE SEQUENCE [LARGE SCALE GENOMIC DNA]</scope>
</reference>
<evidence type="ECO:0000256" key="1">
    <source>
        <dbReference type="SAM" id="MobiDB-lite"/>
    </source>
</evidence>
<organism evidence="2 3">
    <name type="scientific">Eumeta variegata</name>
    <name type="common">Bagworm moth</name>
    <name type="synonym">Eumeta japonica</name>
    <dbReference type="NCBI Taxonomy" id="151549"/>
    <lineage>
        <taxon>Eukaryota</taxon>
        <taxon>Metazoa</taxon>
        <taxon>Ecdysozoa</taxon>
        <taxon>Arthropoda</taxon>
        <taxon>Hexapoda</taxon>
        <taxon>Insecta</taxon>
        <taxon>Pterygota</taxon>
        <taxon>Neoptera</taxon>
        <taxon>Endopterygota</taxon>
        <taxon>Lepidoptera</taxon>
        <taxon>Glossata</taxon>
        <taxon>Ditrysia</taxon>
        <taxon>Tineoidea</taxon>
        <taxon>Psychidae</taxon>
        <taxon>Oiketicinae</taxon>
        <taxon>Eumeta</taxon>
    </lineage>
</organism>
<protein>
    <submittedName>
        <fullName evidence="2">Uncharacterized protein</fullName>
    </submittedName>
</protein>
<name>A0A4C1VN73_EUMVA</name>
<accession>A0A4C1VN73</accession>
<comment type="caution">
    <text evidence="2">The sequence shown here is derived from an EMBL/GenBank/DDBJ whole genome shotgun (WGS) entry which is preliminary data.</text>
</comment>
<evidence type="ECO:0000313" key="2">
    <source>
        <dbReference type="EMBL" id="GBP39797.1"/>
    </source>
</evidence>
<dbReference type="Proteomes" id="UP000299102">
    <property type="component" value="Unassembled WGS sequence"/>
</dbReference>
<gene>
    <name evidence="2" type="ORF">EVAR_88297_1</name>
</gene>
<proteinExistence type="predicted"/>